<dbReference type="SUPFAM" id="SSF52540">
    <property type="entry name" value="P-loop containing nucleoside triphosphate hydrolases"/>
    <property type="match status" value="2"/>
</dbReference>
<proteinExistence type="inferred from homology"/>
<keyword evidence="11" id="KW-0131">Cell cycle</keyword>
<dbReference type="PIRSF" id="PIRSF005719">
    <property type="entry name" value="SMC"/>
    <property type="match status" value="1"/>
</dbReference>
<dbReference type="FunFam" id="3.40.50.300:FF:000481">
    <property type="entry name" value="Structural maintenance of chromosomes 4"/>
    <property type="match status" value="1"/>
</dbReference>
<dbReference type="InterPro" id="IPR036277">
    <property type="entry name" value="SMC_hinge_sf"/>
</dbReference>
<evidence type="ECO:0000259" key="14">
    <source>
        <dbReference type="SMART" id="SM00968"/>
    </source>
</evidence>
<dbReference type="FunFam" id="3.40.50.300:FF:000585">
    <property type="entry name" value="Structural maintenance of chromosomes 4"/>
    <property type="match status" value="1"/>
</dbReference>
<dbReference type="Gene3D" id="1.20.1060.20">
    <property type="match status" value="1"/>
</dbReference>
<feature type="region of interest" description="Disordered" evidence="13">
    <location>
        <begin position="1235"/>
        <end position="1289"/>
    </location>
</feature>
<dbReference type="OrthoDB" id="5575062at2759"/>
<dbReference type="Pfam" id="PF06470">
    <property type="entry name" value="SMC_hinge"/>
    <property type="match status" value="1"/>
</dbReference>
<feature type="region of interest" description="Disordered" evidence="13">
    <location>
        <begin position="626"/>
        <end position="647"/>
    </location>
</feature>
<keyword evidence="5" id="KW-0547">Nucleotide-binding</keyword>
<keyword evidence="10" id="KW-0539">Nucleus</keyword>
<dbReference type="SUPFAM" id="SSF75553">
    <property type="entry name" value="Smc hinge domain"/>
    <property type="match status" value="1"/>
</dbReference>
<evidence type="ECO:0000256" key="3">
    <source>
        <dbReference type="ARBA" id="ARBA00018693"/>
    </source>
</evidence>
<feature type="compositionally biased region" description="Basic and acidic residues" evidence="13">
    <location>
        <begin position="1235"/>
        <end position="1247"/>
    </location>
</feature>
<dbReference type="GO" id="GO:0000796">
    <property type="term" value="C:condensin complex"/>
    <property type="evidence" value="ECO:0007669"/>
    <property type="project" value="TreeGrafter"/>
</dbReference>
<dbReference type="GO" id="GO:0016887">
    <property type="term" value="F:ATP hydrolysis activity"/>
    <property type="evidence" value="ECO:0007669"/>
    <property type="project" value="InterPro"/>
</dbReference>
<protein>
    <recommendedName>
        <fullName evidence="3">Structural maintenance of chromosomes protein 4</fullName>
    </recommendedName>
</protein>
<dbReference type="PANTHER" id="PTHR18937">
    <property type="entry name" value="STRUCTURAL MAINTENANCE OF CHROMOSOMES SMC FAMILY MEMBER"/>
    <property type="match status" value="1"/>
</dbReference>
<comment type="similarity">
    <text evidence="2">Belongs to the SMC family. SMC4 subfamily.</text>
</comment>
<feature type="coiled-coil region" evidence="12">
    <location>
        <begin position="1329"/>
        <end position="1366"/>
    </location>
</feature>
<sequence length="1527" mass="171505">MPPRRSSRAPSAKPEAPPPAETAPAKRKRKTTEDNDDASDAKSAPKTRRASSSKPPSKATTTRRVSNRSKASLPDVAESDEAQSDAPPVRKKSRPSAESDLRGDEDDVEAEEEVAPSKGKGKKRDAAETVAEKDEDEEEEKPAPAKRRGGRAAKQVQDSDEEAQQSEEEEDAYESDKPKPKGRKGKAPARSSKKPSKKAPQKVVVVESSQDEEEDSDSPPPAAPPKTPKKEPVSPVKPSQAQQHGEEEEEEKSLFDPIPIPKPADLPQPMEEEPQGPKARLVIHKLALVNFKSYAGRQEIGPFHKSFSAIVGPNGSGKSNTIDALLFVFGYRASKMRQGKVSELIHNSARYPDLEECSVEVHFRDIIDMPGPDEFEVIPGSRLVVARTAFKNNQSKYTINGKNSSYKEVQALLKGRGIDLDHNRFLILQGEVESIAQMKPKAPSEHEDGLLEYLEDIIGTSSYKEPIDDALTKLEQLQEDRQSKLNRLRLVEKEKLALEEQRREAINYYKLKNDHIKAQSLLFQYMIWKWLEQHTALEKDHAKYTKELENETNRNKQDIEHLEDLQKHYDEIEEAFQEIEQEAVKGTKDLKEMDKKVVGLEEKQKHAESRYKKLKKSVQDDTKALRNAEEADKDSTHTLEKQRRELTTHKAKLEVEEAELEKIQESLRGKTQVFHDQIQKKQKELQPWKSKIDAAEAAIEIRAGERDTLKDRAEKRRGALNEAEATLADLVKEQGARSDEQKGFKDKKDRLKQDIANAGQRVEDAKRNLDHWRGKAMSARNTFDEAKASQSANRSQGAVANGLQALKDQGRLHGFHGKLGALGAIDGKYDVAISTAAGGPLSNMVVDTVDQGKICIEYLRANNLGRASFMVLEKLPSSNRMDPIQTPEGVPRLFDLVKPKDPMYRKAFYKALGDTLVADTLDQANRIAFGARRFRVVTLDGQIIETSGAMSGGGGQPMRGAMSAKQAADTVSPTTLKKYEQEAAACAQELSKATKEFQDAEAELDTLKRREPELEMEYQKLGMEVTTRKARIAEMQKRVADLKAQNQPDTADQDRIKTLDREIAKEEAKLEDIQAKATEITSAIAELEDKIMAIGGAKLMSQKSKVDSERMYIDLAEKAISKAEETKAKAESDIRRLEQAITTNEATLAQVKKELTDLNQEVVEATQYRDELSKKVQQAQAELDNQKDRLDEEKEKLEEAEKAVAGFRKREMELNQKLSDLAKEMENAQNALDKYETDHNKLRLHDIGDDDDDSDDEDEEKREGSTPDGEEQEGGADGEDGPKPKAKKDHELRVYGAEELKRLKHSELVADTELLDEKIKNAKVDLSVLKEYKKREAEFDNRAKDVERVTEERDAQKAHYDGLRKQRLDEFMTGFNTISLKLKEMYQMITLGGNAELELVDSLDPFSEGIIFSVMPPKKSWKNISNFSLALVFALHVFKPTPLYFMDEIDAALDFRNVSIVANYIKDRTKNAQFIIISLRNDMFELSHRLIGIYKTANATRSVSINNHRLLTTVPVVVPPPATNAAS</sequence>
<dbReference type="Gene3D" id="3.30.70.1620">
    <property type="match status" value="1"/>
</dbReference>
<feature type="compositionally biased region" description="Acidic residues" evidence="13">
    <location>
        <begin position="103"/>
        <end position="114"/>
    </location>
</feature>
<dbReference type="EMBL" id="JANBPK010001354">
    <property type="protein sequence ID" value="KAJ2923363.1"/>
    <property type="molecule type" value="Genomic_DNA"/>
</dbReference>
<evidence type="ECO:0000256" key="12">
    <source>
        <dbReference type="SAM" id="Coils"/>
    </source>
</evidence>
<evidence type="ECO:0000313" key="16">
    <source>
        <dbReference type="Proteomes" id="UP001140091"/>
    </source>
</evidence>
<dbReference type="Proteomes" id="UP001140091">
    <property type="component" value="Unassembled WGS sequence"/>
</dbReference>
<dbReference type="GO" id="GO:0051301">
    <property type="term" value="P:cell division"/>
    <property type="evidence" value="ECO:0007669"/>
    <property type="project" value="UniProtKB-KW"/>
</dbReference>
<feature type="compositionally biased region" description="Basic and acidic residues" evidence="13">
    <location>
        <begin position="1280"/>
        <end position="1289"/>
    </location>
</feature>
<reference evidence="15" key="1">
    <citation type="submission" date="2022-06" db="EMBL/GenBank/DDBJ databases">
        <title>Genome Sequence of Candolleomyces eurysporus.</title>
        <authorList>
            <person name="Buettner E."/>
        </authorList>
    </citation>
    <scope>NUCLEOTIDE SEQUENCE</scope>
    <source>
        <strain evidence="15">VTCC 930004</strain>
    </source>
</reference>
<evidence type="ECO:0000256" key="4">
    <source>
        <dbReference type="ARBA" id="ARBA00022618"/>
    </source>
</evidence>
<evidence type="ECO:0000313" key="15">
    <source>
        <dbReference type="EMBL" id="KAJ2923363.1"/>
    </source>
</evidence>
<keyword evidence="7" id="KW-0067">ATP-binding</keyword>
<evidence type="ECO:0000256" key="7">
    <source>
        <dbReference type="ARBA" id="ARBA00022840"/>
    </source>
</evidence>
<dbReference type="GO" id="GO:0007076">
    <property type="term" value="P:mitotic chromosome condensation"/>
    <property type="evidence" value="ECO:0007669"/>
    <property type="project" value="TreeGrafter"/>
</dbReference>
<keyword evidence="8 12" id="KW-0175">Coiled coil</keyword>
<organism evidence="15 16">
    <name type="scientific">Candolleomyces eurysporus</name>
    <dbReference type="NCBI Taxonomy" id="2828524"/>
    <lineage>
        <taxon>Eukaryota</taxon>
        <taxon>Fungi</taxon>
        <taxon>Dikarya</taxon>
        <taxon>Basidiomycota</taxon>
        <taxon>Agaricomycotina</taxon>
        <taxon>Agaricomycetes</taxon>
        <taxon>Agaricomycetidae</taxon>
        <taxon>Agaricales</taxon>
        <taxon>Agaricineae</taxon>
        <taxon>Psathyrellaceae</taxon>
        <taxon>Candolleomyces</taxon>
    </lineage>
</organism>
<comment type="caution">
    <text evidence="15">The sequence shown here is derived from an EMBL/GenBank/DDBJ whole genome shotgun (WGS) entry which is preliminary data.</text>
</comment>
<feature type="compositionally biased region" description="Low complexity" evidence="13">
    <location>
        <begin position="52"/>
        <end position="63"/>
    </location>
</feature>
<evidence type="ECO:0000256" key="9">
    <source>
        <dbReference type="ARBA" id="ARBA00023067"/>
    </source>
</evidence>
<keyword evidence="16" id="KW-1185">Reference proteome</keyword>
<dbReference type="SMART" id="SM00968">
    <property type="entry name" value="SMC_hinge"/>
    <property type="match status" value="1"/>
</dbReference>
<evidence type="ECO:0000256" key="11">
    <source>
        <dbReference type="ARBA" id="ARBA00023306"/>
    </source>
</evidence>
<keyword evidence="9" id="KW-0226">DNA condensation</keyword>
<feature type="non-terminal residue" evidence="15">
    <location>
        <position position="1527"/>
    </location>
</feature>
<feature type="coiled-coil region" evidence="12">
    <location>
        <begin position="713"/>
        <end position="782"/>
    </location>
</feature>
<dbReference type="InterPro" id="IPR003395">
    <property type="entry name" value="RecF/RecN/SMC_N"/>
</dbReference>
<dbReference type="Gene3D" id="1.10.287.1490">
    <property type="match status" value="2"/>
</dbReference>
<dbReference type="Gene3D" id="3.40.50.300">
    <property type="entry name" value="P-loop containing nucleotide triphosphate hydrolases"/>
    <property type="match status" value="2"/>
</dbReference>
<evidence type="ECO:0000256" key="2">
    <source>
        <dbReference type="ARBA" id="ARBA00006005"/>
    </source>
</evidence>
<evidence type="ECO:0000256" key="13">
    <source>
        <dbReference type="SAM" id="MobiDB-lite"/>
    </source>
</evidence>
<comment type="subcellular location">
    <subcellularLocation>
        <location evidence="1">Nucleus</location>
    </subcellularLocation>
</comment>
<dbReference type="PANTHER" id="PTHR18937:SF172">
    <property type="entry name" value="STRUCTURAL MAINTENANCE OF CHROMOSOMES PROTEIN"/>
    <property type="match status" value="1"/>
</dbReference>
<name>A0A9W8MBT6_9AGAR</name>
<dbReference type="GO" id="GO:0005524">
    <property type="term" value="F:ATP binding"/>
    <property type="evidence" value="ECO:0007669"/>
    <property type="project" value="UniProtKB-KW"/>
</dbReference>
<feature type="coiled-coil region" evidence="12">
    <location>
        <begin position="467"/>
        <end position="501"/>
    </location>
</feature>
<evidence type="ECO:0000256" key="5">
    <source>
        <dbReference type="ARBA" id="ARBA00022741"/>
    </source>
</evidence>
<keyword evidence="4" id="KW-0132">Cell division</keyword>
<dbReference type="InterPro" id="IPR027417">
    <property type="entry name" value="P-loop_NTPase"/>
</dbReference>
<keyword evidence="6" id="KW-0498">Mitosis</keyword>
<evidence type="ECO:0000256" key="8">
    <source>
        <dbReference type="ARBA" id="ARBA00023054"/>
    </source>
</evidence>
<feature type="compositionally biased region" description="Acidic residues" evidence="13">
    <location>
        <begin position="1248"/>
        <end position="1260"/>
    </location>
</feature>
<accession>A0A9W8MBT6</accession>
<feature type="compositionally biased region" description="Acidic residues" evidence="13">
    <location>
        <begin position="1268"/>
        <end position="1279"/>
    </location>
</feature>
<feature type="compositionally biased region" description="Basic residues" evidence="13">
    <location>
        <begin position="180"/>
        <end position="200"/>
    </location>
</feature>
<dbReference type="SUPFAM" id="SSF57997">
    <property type="entry name" value="Tropomyosin"/>
    <property type="match status" value="1"/>
</dbReference>
<gene>
    <name evidence="15" type="ORF">H1R20_g13735</name>
</gene>
<dbReference type="GO" id="GO:0005634">
    <property type="term" value="C:nucleus"/>
    <property type="evidence" value="ECO:0007669"/>
    <property type="project" value="UniProtKB-SubCell"/>
</dbReference>
<feature type="compositionally biased region" description="Acidic residues" evidence="13">
    <location>
        <begin position="158"/>
        <end position="173"/>
    </location>
</feature>
<dbReference type="Pfam" id="PF02463">
    <property type="entry name" value="SMC_N"/>
    <property type="match status" value="1"/>
</dbReference>
<feature type="domain" description="SMC hinge" evidence="14">
    <location>
        <begin position="813"/>
        <end position="928"/>
    </location>
</feature>
<evidence type="ECO:0000256" key="1">
    <source>
        <dbReference type="ARBA" id="ARBA00004123"/>
    </source>
</evidence>
<dbReference type="InterPro" id="IPR024704">
    <property type="entry name" value="SMC"/>
</dbReference>
<feature type="region of interest" description="Disordered" evidence="13">
    <location>
        <begin position="1"/>
        <end position="277"/>
    </location>
</feature>
<evidence type="ECO:0000256" key="10">
    <source>
        <dbReference type="ARBA" id="ARBA00023242"/>
    </source>
</evidence>
<evidence type="ECO:0000256" key="6">
    <source>
        <dbReference type="ARBA" id="ARBA00022776"/>
    </source>
</evidence>
<dbReference type="InterPro" id="IPR010935">
    <property type="entry name" value="SMC_hinge"/>
</dbReference>